<dbReference type="Pfam" id="PF00011">
    <property type="entry name" value="HSP20"/>
    <property type="match status" value="1"/>
</dbReference>
<protein>
    <submittedName>
        <fullName evidence="5">Hsp20/alpha crystallin family protein</fullName>
    </submittedName>
</protein>
<dbReference type="Proteomes" id="UP001321908">
    <property type="component" value="Chromosome"/>
</dbReference>
<sequence>MFGDLWRLTGPSTPELDWLREMLDGVLPSGVSDIRSMPRGSFPQINMGRTDDALHVYVFAAGLKPDDLELSVQNNVLTVSGTRGEQASGDAQGGGAQDERRPHFRQERFSGHFTRSIALPEGVDTERAEAHSHDGVVEIRLPKSEKMKPQRIEVQAS</sequence>
<evidence type="ECO:0000256" key="3">
    <source>
        <dbReference type="SAM" id="MobiDB-lite"/>
    </source>
</evidence>
<reference evidence="5 6" key="1">
    <citation type="submission" date="2023-11" db="EMBL/GenBank/DDBJ databases">
        <title>MicrobeMod: A computational toolkit for identifying prokaryotic methylation and restriction-modification with nanopore sequencing.</title>
        <authorList>
            <person name="Crits-Christoph A."/>
            <person name="Kang S.C."/>
            <person name="Lee H."/>
            <person name="Ostrov N."/>
        </authorList>
    </citation>
    <scope>NUCLEOTIDE SEQUENCE [LARGE SCALE GENOMIC DNA]</scope>
    <source>
        <strain evidence="5 6">ATCC 43984</strain>
    </source>
</reference>
<dbReference type="Gene3D" id="2.60.40.790">
    <property type="match status" value="1"/>
</dbReference>
<keyword evidence="6" id="KW-1185">Reference proteome</keyword>
<dbReference type="CDD" id="cd06464">
    <property type="entry name" value="ACD_sHsps-like"/>
    <property type="match status" value="1"/>
</dbReference>
<dbReference type="PROSITE" id="PS01031">
    <property type="entry name" value="SHSP"/>
    <property type="match status" value="1"/>
</dbReference>
<accession>A0ABZ0YE70</accession>
<organism evidence="5 6">
    <name type="scientific">Chromohalobacter canadensis</name>
    <dbReference type="NCBI Taxonomy" id="141389"/>
    <lineage>
        <taxon>Bacteria</taxon>
        <taxon>Pseudomonadati</taxon>
        <taxon>Pseudomonadota</taxon>
        <taxon>Gammaproteobacteria</taxon>
        <taxon>Oceanospirillales</taxon>
        <taxon>Halomonadaceae</taxon>
        <taxon>Chromohalobacter</taxon>
    </lineage>
</organism>
<feature type="compositionally biased region" description="Basic and acidic residues" evidence="3">
    <location>
        <begin position="97"/>
        <end position="109"/>
    </location>
</feature>
<dbReference type="InterPro" id="IPR031107">
    <property type="entry name" value="Small_HSP"/>
</dbReference>
<evidence type="ECO:0000259" key="4">
    <source>
        <dbReference type="PROSITE" id="PS01031"/>
    </source>
</evidence>
<dbReference type="SUPFAM" id="SSF49764">
    <property type="entry name" value="HSP20-like chaperones"/>
    <property type="match status" value="1"/>
</dbReference>
<dbReference type="PANTHER" id="PTHR11527">
    <property type="entry name" value="HEAT-SHOCK PROTEIN 20 FAMILY MEMBER"/>
    <property type="match status" value="1"/>
</dbReference>
<dbReference type="EMBL" id="CP140151">
    <property type="protein sequence ID" value="WQH10390.1"/>
    <property type="molecule type" value="Genomic_DNA"/>
</dbReference>
<proteinExistence type="inferred from homology"/>
<gene>
    <name evidence="5" type="ORF">SR908_06890</name>
</gene>
<dbReference type="RefSeq" id="WP_246923935.1">
    <property type="nucleotide sequence ID" value="NZ_CP140151.1"/>
</dbReference>
<evidence type="ECO:0000256" key="2">
    <source>
        <dbReference type="RuleBase" id="RU003616"/>
    </source>
</evidence>
<evidence type="ECO:0000256" key="1">
    <source>
        <dbReference type="PROSITE-ProRule" id="PRU00285"/>
    </source>
</evidence>
<dbReference type="InterPro" id="IPR008978">
    <property type="entry name" value="HSP20-like_chaperone"/>
</dbReference>
<name>A0ABZ0YE70_9GAMM</name>
<evidence type="ECO:0000313" key="6">
    <source>
        <dbReference type="Proteomes" id="UP001321908"/>
    </source>
</evidence>
<feature type="region of interest" description="Disordered" evidence="3">
    <location>
        <begin position="81"/>
        <end position="109"/>
    </location>
</feature>
<feature type="domain" description="SHSP" evidence="4">
    <location>
        <begin position="36"/>
        <end position="157"/>
    </location>
</feature>
<evidence type="ECO:0000313" key="5">
    <source>
        <dbReference type="EMBL" id="WQH10390.1"/>
    </source>
</evidence>
<comment type="similarity">
    <text evidence="1 2">Belongs to the small heat shock protein (HSP20) family.</text>
</comment>
<dbReference type="InterPro" id="IPR002068">
    <property type="entry name" value="A-crystallin/Hsp20_dom"/>
</dbReference>